<accession>A0A4P2VH12</accession>
<proteinExistence type="predicted"/>
<organism evidence="1 2">
    <name type="scientific">Conexivisphaera calida</name>
    <dbReference type="NCBI Taxonomy" id="1874277"/>
    <lineage>
        <taxon>Archaea</taxon>
        <taxon>Nitrososphaerota</taxon>
        <taxon>Conexivisphaeria</taxon>
        <taxon>Conexivisphaerales</taxon>
        <taxon>Conexivisphaeraceae</taxon>
        <taxon>Conexivisphaera</taxon>
    </lineage>
</organism>
<dbReference type="Proteomes" id="UP000509448">
    <property type="component" value="Chromosome"/>
</dbReference>
<gene>
    <name evidence="1" type="ORF">NAS2_1143</name>
</gene>
<evidence type="ECO:0000313" key="1">
    <source>
        <dbReference type="EMBL" id="BBE42532.1"/>
    </source>
</evidence>
<dbReference type="AlphaFoldDB" id="A0A4P2VH12"/>
<dbReference type="EMBL" id="AP018732">
    <property type="protein sequence ID" value="BBE42532.1"/>
    <property type="molecule type" value="Genomic_DNA"/>
</dbReference>
<dbReference type="KEGG" id="ccai:NAS2_1143"/>
<name>A0A4P2VH12_9ARCH</name>
<keyword evidence="2" id="KW-1185">Reference proteome</keyword>
<protein>
    <submittedName>
        <fullName evidence="1">Uncharacterized protein</fullName>
    </submittedName>
</protein>
<sequence>MWAEPSMMIRGTKGLYEINYSLMYIITANPHRISYGNSWIG</sequence>
<evidence type="ECO:0000313" key="2">
    <source>
        <dbReference type="Proteomes" id="UP000509448"/>
    </source>
</evidence>
<reference evidence="1 2" key="1">
    <citation type="journal article" date="2019" name="ISME J.">
        <title>Isolation and characterization of a thermophilic sulfur- and iron-reducing thaumarchaeote from a terrestrial acidic hot spring.</title>
        <authorList>
            <person name="Kato S."/>
            <person name="Itoh T."/>
            <person name="Yuki M."/>
            <person name="Nagamori M."/>
            <person name="Ohnishi M."/>
            <person name="Uematsu K."/>
            <person name="Suzuki K."/>
            <person name="Takashina T."/>
            <person name="Ohkuma M."/>
        </authorList>
    </citation>
    <scope>NUCLEOTIDE SEQUENCE [LARGE SCALE GENOMIC DNA]</scope>
    <source>
        <strain evidence="1 2">NAS-02</strain>
    </source>
</reference>